<dbReference type="PANTHER" id="PTHR33987">
    <property type="entry name" value="CALCINEURIN-LIKE METALLO-PHOSPHOESTERASE SUPERFAMILY PROTEIN"/>
    <property type="match status" value="1"/>
</dbReference>
<feature type="signal peptide" evidence="1">
    <location>
        <begin position="1"/>
        <end position="19"/>
    </location>
</feature>
<dbReference type="Gene3D" id="3.60.21.70">
    <property type="entry name" value="PhoD-like phosphatase"/>
    <property type="match status" value="1"/>
</dbReference>
<dbReference type="PANTHER" id="PTHR33987:SF1">
    <property type="entry name" value="CALCINEURIN-LIKE METALLO-PHOSPHOESTERASE SUPERFAMILY PROTEIN"/>
    <property type="match status" value="1"/>
</dbReference>
<feature type="domain" description="PhoD-like phosphatase metallophosphatase" evidence="2">
    <location>
        <begin position="33"/>
        <end position="272"/>
    </location>
</feature>
<dbReference type="EMBL" id="FNEZ01000003">
    <property type="protein sequence ID" value="SDK06254.1"/>
    <property type="molecule type" value="Genomic_DNA"/>
</dbReference>
<evidence type="ECO:0000259" key="2">
    <source>
        <dbReference type="Pfam" id="PF09423"/>
    </source>
</evidence>
<dbReference type="InterPro" id="IPR038607">
    <property type="entry name" value="PhoD-like_sf"/>
</dbReference>
<keyword evidence="1" id="KW-0732">Signal</keyword>
<dbReference type="RefSeq" id="WP_091395877.1">
    <property type="nucleotide sequence ID" value="NZ_BKAI01000006.1"/>
</dbReference>
<dbReference type="CDD" id="cd07389">
    <property type="entry name" value="MPP_PhoD"/>
    <property type="match status" value="1"/>
</dbReference>
<evidence type="ECO:0000313" key="4">
    <source>
        <dbReference type="Proteomes" id="UP000199580"/>
    </source>
</evidence>
<protein>
    <submittedName>
        <fullName evidence="3">Alkaline phosphatase D</fullName>
    </submittedName>
</protein>
<dbReference type="InterPro" id="IPR018946">
    <property type="entry name" value="PhoD-like_MPP"/>
</dbReference>
<keyword evidence="4" id="KW-1185">Reference proteome</keyword>
<dbReference type="Pfam" id="PF09423">
    <property type="entry name" value="PhoD"/>
    <property type="match status" value="1"/>
</dbReference>
<feature type="chain" id="PRO_5011781646" evidence="1">
    <location>
        <begin position="20"/>
        <end position="350"/>
    </location>
</feature>
<proteinExistence type="predicted"/>
<dbReference type="InterPro" id="IPR029052">
    <property type="entry name" value="Metallo-depent_PP-like"/>
</dbReference>
<sequence length="350" mass="41042">MQKNILLIAVLLLFQMTHAQNQSKKTISKIAFGSCAEQDKPLPVFDLVVKHKPDLFIFLGDNIYADTEDEKEFERKYAQLAAKPSFQNLSKNVPVIATWDDHDFGDNDAGKEYKKKKESKQFFLDFFHEPQDSERRKRDGIYTSYIYGTNGKKVQIILLDTRYFRDKMQKYMGEVGEDKRYFYKLDYAPSIGNPEFLGEAQWQWLEKELQKDADLRIIGSSVQFGHEFNGYESWTNFPKEQQRMFDLIQKTKANGIFFISGDVHYAEISKREIPDLYPIYDFTSSGLSSKWKFATPNQFRIEGPVMENHFGLLTIDWTKKDPAVKMEIWDVSDNPRFEYTVKKSDISFKK</sequence>
<dbReference type="AlphaFoldDB" id="A0A1G8YUZ3"/>
<gene>
    <name evidence="3" type="ORF">SAMN04487935_2476</name>
</gene>
<evidence type="ECO:0000313" key="3">
    <source>
        <dbReference type="EMBL" id="SDK06254.1"/>
    </source>
</evidence>
<reference evidence="3 4" key="1">
    <citation type="submission" date="2016-10" db="EMBL/GenBank/DDBJ databases">
        <authorList>
            <person name="de Groot N.N."/>
        </authorList>
    </citation>
    <scope>NUCLEOTIDE SEQUENCE [LARGE SCALE GENOMIC DNA]</scope>
    <source>
        <strain evidence="3 4">CGMCC 1.10076</strain>
    </source>
</reference>
<dbReference type="SUPFAM" id="SSF56300">
    <property type="entry name" value="Metallo-dependent phosphatases"/>
    <property type="match status" value="1"/>
</dbReference>
<accession>A0A1G8YUZ3</accession>
<name>A0A1G8YUZ3_9FLAO</name>
<organism evidence="3 4">
    <name type="scientific">Flavobacterium noncentrifugens</name>
    <dbReference type="NCBI Taxonomy" id="1128970"/>
    <lineage>
        <taxon>Bacteria</taxon>
        <taxon>Pseudomonadati</taxon>
        <taxon>Bacteroidota</taxon>
        <taxon>Flavobacteriia</taxon>
        <taxon>Flavobacteriales</taxon>
        <taxon>Flavobacteriaceae</taxon>
        <taxon>Flavobacterium</taxon>
    </lineage>
</organism>
<dbReference type="OrthoDB" id="9763616at2"/>
<dbReference type="Proteomes" id="UP000199580">
    <property type="component" value="Unassembled WGS sequence"/>
</dbReference>
<evidence type="ECO:0000256" key="1">
    <source>
        <dbReference type="SAM" id="SignalP"/>
    </source>
</evidence>
<dbReference type="STRING" id="1128970.SAMN04487935_2476"/>